<gene>
    <name evidence="1" type="ORF">A2570_00450</name>
</gene>
<dbReference type="STRING" id="1797529.A2570_00450"/>
<evidence type="ECO:0000313" key="2">
    <source>
        <dbReference type="Proteomes" id="UP000178570"/>
    </source>
</evidence>
<dbReference type="EMBL" id="MHHY01000003">
    <property type="protein sequence ID" value="OGY40951.1"/>
    <property type="molecule type" value="Genomic_DNA"/>
</dbReference>
<reference evidence="1 2" key="1">
    <citation type="journal article" date="2016" name="Nat. Commun.">
        <title>Thousands of microbial genomes shed light on interconnected biogeochemical processes in an aquifer system.</title>
        <authorList>
            <person name="Anantharaman K."/>
            <person name="Brown C.T."/>
            <person name="Hug L.A."/>
            <person name="Sharon I."/>
            <person name="Castelle C.J."/>
            <person name="Probst A.J."/>
            <person name="Thomas B.C."/>
            <person name="Singh A."/>
            <person name="Wilkins M.J."/>
            <person name="Karaoz U."/>
            <person name="Brodie E.L."/>
            <person name="Williams K.H."/>
            <person name="Hubbard S.S."/>
            <person name="Banfield J.F."/>
        </authorList>
    </citation>
    <scope>NUCLEOTIDE SEQUENCE [LARGE SCALE GENOMIC DNA]</scope>
</reference>
<protein>
    <submittedName>
        <fullName evidence="1">Uncharacterized protein</fullName>
    </submittedName>
</protein>
<dbReference type="Proteomes" id="UP000178570">
    <property type="component" value="Unassembled WGS sequence"/>
</dbReference>
<sequence length="206" mass="23629">MFNTKKDRMVVEITIEFNISAIGKWLKSGGKFEDIDKLKRDWKDAVTQKYVIDMLPIGQSSNAYFHRNKGVISQNIWGIDYLENAKEDIKYIAEKEAKIGMLSWDMWRGCLGLKAHKNLILLTPPLTEVVELETTGKLKKHEKASGDLRKAMTEEIEINVPYSFDDNNNPKEFMKVWRGSASDRSLGYGNALGHISFSTLNFEVEY</sequence>
<proteinExistence type="predicted"/>
<name>A0A1G1XLU9_9BACT</name>
<dbReference type="AlphaFoldDB" id="A0A1G1XLU9"/>
<accession>A0A1G1XLU9</accession>
<comment type="caution">
    <text evidence="1">The sequence shown here is derived from an EMBL/GenBank/DDBJ whole genome shotgun (WGS) entry which is preliminary data.</text>
</comment>
<organism evidence="1 2">
    <name type="scientific">Candidatus Brennerbacteria bacterium RIFOXYD1_FULL_41_16</name>
    <dbReference type="NCBI Taxonomy" id="1797529"/>
    <lineage>
        <taxon>Bacteria</taxon>
        <taxon>Candidatus Brenneribacteriota</taxon>
    </lineage>
</organism>
<evidence type="ECO:0000313" key="1">
    <source>
        <dbReference type="EMBL" id="OGY40951.1"/>
    </source>
</evidence>